<dbReference type="EMBL" id="JACVVK020000014">
    <property type="protein sequence ID" value="KAK7504722.1"/>
    <property type="molecule type" value="Genomic_DNA"/>
</dbReference>
<dbReference type="AlphaFoldDB" id="A0ABD0LYY4"/>
<gene>
    <name evidence="2" type="ORF">BaRGS_00004208</name>
</gene>
<sequence length="91" mass="10414">MAIDVFTFAASLRNKEVAKLTVSESISTNRLPSETRITPSEPPNRAPSRREAPHSLSHQERRAVCKHCFGLHQCAFTEEPAFKDYRNDWRS</sequence>
<evidence type="ECO:0000256" key="1">
    <source>
        <dbReference type="SAM" id="MobiDB-lite"/>
    </source>
</evidence>
<organism evidence="2 3">
    <name type="scientific">Batillaria attramentaria</name>
    <dbReference type="NCBI Taxonomy" id="370345"/>
    <lineage>
        <taxon>Eukaryota</taxon>
        <taxon>Metazoa</taxon>
        <taxon>Spiralia</taxon>
        <taxon>Lophotrochozoa</taxon>
        <taxon>Mollusca</taxon>
        <taxon>Gastropoda</taxon>
        <taxon>Caenogastropoda</taxon>
        <taxon>Sorbeoconcha</taxon>
        <taxon>Cerithioidea</taxon>
        <taxon>Batillariidae</taxon>
        <taxon>Batillaria</taxon>
    </lineage>
</organism>
<evidence type="ECO:0000313" key="3">
    <source>
        <dbReference type="Proteomes" id="UP001519460"/>
    </source>
</evidence>
<proteinExistence type="predicted"/>
<keyword evidence="3" id="KW-1185">Reference proteome</keyword>
<evidence type="ECO:0000313" key="2">
    <source>
        <dbReference type="EMBL" id="KAK7504722.1"/>
    </source>
</evidence>
<accession>A0ABD0LYY4</accession>
<comment type="caution">
    <text evidence="2">The sequence shown here is derived from an EMBL/GenBank/DDBJ whole genome shotgun (WGS) entry which is preliminary data.</text>
</comment>
<name>A0ABD0LYY4_9CAEN</name>
<dbReference type="Proteomes" id="UP001519460">
    <property type="component" value="Unassembled WGS sequence"/>
</dbReference>
<protein>
    <submittedName>
        <fullName evidence="2">Uncharacterized protein</fullName>
    </submittedName>
</protein>
<feature type="compositionally biased region" description="Polar residues" evidence="1">
    <location>
        <begin position="28"/>
        <end position="38"/>
    </location>
</feature>
<reference evidence="2 3" key="1">
    <citation type="journal article" date="2023" name="Sci. Data">
        <title>Genome assembly of the Korean intertidal mud-creeper Batillaria attramentaria.</title>
        <authorList>
            <person name="Patra A.K."/>
            <person name="Ho P.T."/>
            <person name="Jun S."/>
            <person name="Lee S.J."/>
            <person name="Kim Y."/>
            <person name="Won Y.J."/>
        </authorList>
    </citation>
    <scope>NUCLEOTIDE SEQUENCE [LARGE SCALE GENOMIC DNA]</scope>
    <source>
        <strain evidence="2">Wonlab-2016</strain>
    </source>
</reference>
<feature type="region of interest" description="Disordered" evidence="1">
    <location>
        <begin position="28"/>
        <end position="57"/>
    </location>
</feature>
<feature type="compositionally biased region" description="Basic and acidic residues" evidence="1">
    <location>
        <begin position="48"/>
        <end position="57"/>
    </location>
</feature>